<feature type="compositionally biased region" description="Basic and acidic residues" evidence="4">
    <location>
        <begin position="477"/>
        <end position="488"/>
    </location>
</feature>
<dbReference type="PROSITE" id="PS01359">
    <property type="entry name" value="ZF_PHD_1"/>
    <property type="match status" value="1"/>
</dbReference>
<dbReference type="Gene3D" id="2.30.30.140">
    <property type="match status" value="1"/>
</dbReference>
<feature type="compositionally biased region" description="Basic and acidic residues" evidence="4">
    <location>
        <begin position="443"/>
        <end position="456"/>
    </location>
</feature>
<dbReference type="GO" id="GO:0008270">
    <property type="term" value="F:zinc ion binding"/>
    <property type="evidence" value="ECO:0007669"/>
    <property type="project" value="UniProtKB-KW"/>
</dbReference>
<protein>
    <submittedName>
        <fullName evidence="5">Uncharacterized protein</fullName>
    </submittedName>
</protein>
<dbReference type="InterPro" id="IPR013083">
    <property type="entry name" value="Znf_RING/FYVE/PHD"/>
</dbReference>
<keyword evidence="3" id="KW-0862">Zinc</keyword>
<dbReference type="PROSITE" id="PS50016">
    <property type="entry name" value="ZF_PHD_2"/>
    <property type="match status" value="1"/>
</dbReference>
<dbReference type="AlphaFoldDB" id="A0A7R8WBJ4"/>
<organism evidence="5">
    <name type="scientific">Cyprideis torosa</name>
    <dbReference type="NCBI Taxonomy" id="163714"/>
    <lineage>
        <taxon>Eukaryota</taxon>
        <taxon>Metazoa</taxon>
        <taxon>Ecdysozoa</taxon>
        <taxon>Arthropoda</taxon>
        <taxon>Crustacea</taxon>
        <taxon>Oligostraca</taxon>
        <taxon>Ostracoda</taxon>
        <taxon>Podocopa</taxon>
        <taxon>Podocopida</taxon>
        <taxon>Cytherocopina</taxon>
        <taxon>Cytheroidea</taxon>
        <taxon>Cytherideidae</taxon>
        <taxon>Cyprideis</taxon>
    </lineage>
</organism>
<dbReference type="OrthoDB" id="10033786at2759"/>
<reference evidence="5" key="1">
    <citation type="submission" date="2020-11" db="EMBL/GenBank/DDBJ databases">
        <authorList>
            <person name="Tran Van P."/>
        </authorList>
    </citation>
    <scope>NUCLEOTIDE SEQUENCE</scope>
</reference>
<dbReference type="SMART" id="SM00249">
    <property type="entry name" value="PHD"/>
    <property type="match status" value="2"/>
</dbReference>
<dbReference type="InterPro" id="IPR019786">
    <property type="entry name" value="Zinc_finger_PHD-type_CS"/>
</dbReference>
<keyword evidence="2" id="KW-0863">Zinc-finger</keyword>
<dbReference type="Pfam" id="PF00628">
    <property type="entry name" value="PHD"/>
    <property type="match status" value="1"/>
</dbReference>
<gene>
    <name evidence="5" type="ORF">CTOB1V02_LOCUS3721</name>
</gene>
<name>A0A7R8WBJ4_9CRUS</name>
<dbReference type="SUPFAM" id="SSF63748">
    <property type="entry name" value="Tudor/PWWP/MBT"/>
    <property type="match status" value="1"/>
</dbReference>
<feature type="compositionally biased region" description="Basic and acidic residues" evidence="4">
    <location>
        <begin position="592"/>
        <end position="602"/>
    </location>
</feature>
<dbReference type="InterPro" id="IPR019787">
    <property type="entry name" value="Znf_PHD-finger"/>
</dbReference>
<evidence type="ECO:0000313" key="5">
    <source>
        <dbReference type="EMBL" id="CAD7225789.1"/>
    </source>
</evidence>
<dbReference type="EMBL" id="OB660665">
    <property type="protein sequence ID" value="CAD7225789.1"/>
    <property type="molecule type" value="Genomic_DNA"/>
</dbReference>
<evidence type="ECO:0000256" key="4">
    <source>
        <dbReference type="SAM" id="MobiDB-lite"/>
    </source>
</evidence>
<evidence type="ECO:0000256" key="3">
    <source>
        <dbReference type="ARBA" id="ARBA00022833"/>
    </source>
</evidence>
<feature type="compositionally biased region" description="Basic residues" evidence="4">
    <location>
        <begin position="422"/>
        <end position="442"/>
    </location>
</feature>
<dbReference type="Gene3D" id="3.90.980.20">
    <property type="match status" value="1"/>
</dbReference>
<dbReference type="CDD" id="cd15503">
    <property type="entry name" value="PHD2_MTF2_PHF19_like"/>
    <property type="match status" value="1"/>
</dbReference>
<evidence type="ECO:0000256" key="2">
    <source>
        <dbReference type="ARBA" id="ARBA00022771"/>
    </source>
</evidence>
<proteinExistence type="predicted"/>
<feature type="compositionally biased region" description="Acidic residues" evidence="4">
    <location>
        <begin position="389"/>
        <end position="418"/>
    </location>
</feature>
<sequence length="794" mass="88301">MTGRKRTKDMVRFANPSSEPSLAELKTPKAEPCNFQVGEEVLSRGKDGINYLGTILQVDEASGRCYVAFEDSSNTWSLFKDVKRLSDWSCSPQGACLICGAGPEADEGEVLVGCDQCGERFHPDCHKPAIPIPVPTDPPWSCSSCLHSRLKISPDVIQRQPPPPLKSKETEGVPHDFSWLHWDRLHRENREQIYCYCGGPGEWFSKMLQCLRCLQWFHEACVESLPHPLLLGDRFYVFVCYHCNHSQGEYLQRLPLTWVDTAHLVLFNLTVIHRKEFFDLDKRILPFLHDNWTALQLPEQMTRLPQSEREKPVFNALLKSPLRFINGKDKKRSSSCWALRSRSPPAPPKAYTAHLLSGPLLKGQSPFKTDPFATEDSALPRKRSRAASEGEEESSSYEELSDESNNEESDDDDDFEEVETSRRRRGGRRGPPRSSKPSRPKRRAVEEQGKRLEGIRRTSLRVGAEREMVTPVVVLKRGLEEELPEHKSSPPKKNPSSPSSPKKRDPRRDAALKLLNSALRKGSHKTQRKLEDSLGTKKARLVPPSGGNGLVKVTRGTEGGKGGMEPAHAREKQPVVKTPSGGPLESFLPPPKDFEGENHPFRDSMPLFLKTKRKLSEKDIRVGKNGEIKRRYRKRRDALSALLASHLSHTMPASSTPSSGSPCAKYAVNHALSGPSSGDDSAATSKTASTAHTPACASAHSALRKRASAVPGALSRMMTSLSVASPMVPCLEQKEALRTLRSPFSASERLQEGENVRLLAVRITPSGLEEFLFDWDVGCTSKHPSGSPPLDLEL</sequence>
<dbReference type="InterPro" id="IPR001965">
    <property type="entry name" value="Znf_PHD"/>
</dbReference>
<feature type="region of interest" description="Disordered" evidence="4">
    <location>
        <begin position="362"/>
        <end position="603"/>
    </location>
</feature>
<dbReference type="Gene3D" id="3.30.40.10">
    <property type="entry name" value="Zinc/RING finger domain, C3HC4 (zinc finger)"/>
    <property type="match status" value="1"/>
</dbReference>
<feature type="compositionally biased region" description="Basic and acidic residues" evidence="4">
    <location>
        <begin position="502"/>
        <end position="511"/>
    </location>
</feature>
<accession>A0A7R8WBJ4</accession>
<dbReference type="SUPFAM" id="SSF57903">
    <property type="entry name" value="FYVE/PHD zinc finger"/>
    <property type="match status" value="2"/>
</dbReference>
<evidence type="ECO:0000256" key="1">
    <source>
        <dbReference type="ARBA" id="ARBA00022723"/>
    </source>
</evidence>
<keyword evidence="1" id="KW-0479">Metal-binding</keyword>
<dbReference type="InterPro" id="IPR011011">
    <property type="entry name" value="Znf_FYVE_PHD"/>
</dbReference>